<protein>
    <submittedName>
        <fullName evidence="1">Uncharacterized protein</fullName>
    </submittedName>
</protein>
<gene>
    <name evidence="1" type="ORF">JJQ90_03150</name>
</gene>
<proteinExistence type="predicted"/>
<comment type="caution">
    <text evidence="1">The sequence shown here is derived from an EMBL/GenBank/DDBJ whole genome shotgun (WGS) entry which is preliminary data.</text>
</comment>
<evidence type="ECO:0000313" key="1">
    <source>
        <dbReference type="EMBL" id="MBU8542683.1"/>
    </source>
</evidence>
<dbReference type="PROSITE" id="PS51257">
    <property type="entry name" value="PROKAR_LIPOPROTEIN"/>
    <property type="match status" value="1"/>
</dbReference>
<organism evidence="1 2">
    <name type="scientific">Falsiroseomonas oleicola</name>
    <dbReference type="NCBI Taxonomy" id="2801474"/>
    <lineage>
        <taxon>Bacteria</taxon>
        <taxon>Pseudomonadati</taxon>
        <taxon>Pseudomonadota</taxon>
        <taxon>Alphaproteobacteria</taxon>
        <taxon>Acetobacterales</taxon>
        <taxon>Roseomonadaceae</taxon>
        <taxon>Falsiroseomonas</taxon>
    </lineage>
</organism>
<dbReference type="RefSeq" id="WP_216872984.1">
    <property type="nucleotide sequence ID" value="NZ_JAERQM010000001.1"/>
</dbReference>
<keyword evidence="2" id="KW-1185">Reference proteome</keyword>
<dbReference type="Proteomes" id="UP000689967">
    <property type="component" value="Unassembled WGS sequence"/>
</dbReference>
<reference evidence="1 2" key="1">
    <citation type="submission" date="2021-01" db="EMBL/GenBank/DDBJ databases">
        <title>Roseomonas sp. nov, a bacterium isolated from an oil production mixture in Yumen Oilfield.</title>
        <authorList>
            <person name="Wu D."/>
        </authorList>
    </citation>
    <scope>NUCLEOTIDE SEQUENCE [LARGE SCALE GENOMIC DNA]</scope>
    <source>
        <strain evidence="1 2">ROY-5-3</strain>
    </source>
</reference>
<evidence type="ECO:0000313" key="2">
    <source>
        <dbReference type="Proteomes" id="UP000689967"/>
    </source>
</evidence>
<accession>A0ABS6H3U1</accession>
<sequence length="212" mass="21942">MRPALMALSILALAGCAELRAPPPSARIPAVLGAGNADPLRDAVGQAALAYADGGRSLSNNPAAMARAAAQVELMTVEFQRDLRWAPLPSGVLFELRGARLEGRAALGIRAGADPDAVVRALAAAHLALRRDDRAAAAAALRAELFEPGGAESLALLTRPGPLPQGRIATSLARDEVERLARSRVWGLTGALDPHSGWVDPEPGRGLGIGPR</sequence>
<dbReference type="EMBL" id="JAERQM010000001">
    <property type="protein sequence ID" value="MBU8542683.1"/>
    <property type="molecule type" value="Genomic_DNA"/>
</dbReference>
<name>A0ABS6H3U1_9PROT</name>